<dbReference type="PANTHER" id="PTHR31642">
    <property type="entry name" value="TRICHOTHECENE 3-O-ACETYLTRANSFERASE"/>
    <property type="match status" value="1"/>
</dbReference>
<dbReference type="InterPro" id="IPR023213">
    <property type="entry name" value="CAT-like_dom_sf"/>
</dbReference>
<keyword evidence="1" id="KW-0808">Transferase</keyword>
<dbReference type="PANTHER" id="PTHR31642:SF310">
    <property type="entry name" value="FATTY ALCOHOL:CAFFEOYL-COA ACYLTRANSFERASE"/>
    <property type="match status" value="1"/>
</dbReference>
<proteinExistence type="predicted"/>
<reference evidence="3" key="2">
    <citation type="submission" date="2013-04" db="EMBL/GenBank/DDBJ databases">
        <title>Genomic mechanisms accounting for the adaptation to parasitism in nematode-trapping fungi.</title>
        <authorList>
            <person name="Ahren D.G."/>
        </authorList>
    </citation>
    <scope>NUCLEOTIDE SEQUENCE [LARGE SCALE GENOMIC DNA]</scope>
    <source>
        <strain evidence="3">CBS 200.50</strain>
    </source>
</reference>
<dbReference type="OrthoDB" id="21502at2759"/>
<sequence>MEFVRYLLGTSPPQPINETDDVFPLHMLDDTQTLRQILVGWTLHFNDVLDADKLHASLSALLDTGDWRKLGGRLRLKNGKLELHVPQRYTESRPALTYSHKTSLVNLRDHPLGSKLPNPTDKAAVSIYDDPVSFRPFVARDHHPETFEDYLYHDTPILSLHITSFNDATLVALTWPHCIMDVLGQQALLKAWCLVLAGQESQLPPLLGARQDTMAALADDPSEPPEEFTLKNSLLQGFAFGNFVFHLMWDRFWNPPLETHILFVPKQFIDRLKTQAQNDLKSASKEGDKEAPIFVSEGDVITAWMSRFISSSLPAPRPITVLHAVNTRLRFPALKQAAGLYVQNMALGAFTFLSPETAQKRLGQVALENRTHLMEQATKGQMLAFLRHLRSSGAAADPAHVLCGPSDGLLLPFTNWERADFFNVIDFGPAVKAAGEKSEFRTNPPGKMVHHHALNLQRNQSNMNVVVVLGKEQQGNYWLSACLLPSTWVKIKESLTDTV</sequence>
<dbReference type="Proteomes" id="UP000015100">
    <property type="component" value="Unassembled WGS sequence"/>
</dbReference>
<comment type="caution">
    <text evidence="2">The sequence shown here is derived from an EMBL/GenBank/DDBJ whole genome shotgun (WGS) entry which is preliminary data.</text>
</comment>
<evidence type="ECO:0000313" key="2">
    <source>
        <dbReference type="EMBL" id="EPS38852.1"/>
    </source>
</evidence>
<dbReference type="HOGENOM" id="CLU_029797_2_1_1"/>
<dbReference type="EMBL" id="AQGS01000522">
    <property type="protein sequence ID" value="EPS38852.1"/>
    <property type="molecule type" value="Genomic_DNA"/>
</dbReference>
<dbReference type="InterPro" id="IPR050317">
    <property type="entry name" value="Plant_Fungal_Acyltransferase"/>
</dbReference>
<dbReference type="AlphaFoldDB" id="S8BU94"/>
<evidence type="ECO:0000256" key="1">
    <source>
        <dbReference type="ARBA" id="ARBA00022679"/>
    </source>
</evidence>
<evidence type="ECO:0000313" key="3">
    <source>
        <dbReference type="Proteomes" id="UP000015100"/>
    </source>
</evidence>
<accession>S8BU94</accession>
<organism evidence="2 3">
    <name type="scientific">Dactylellina haptotyla (strain CBS 200.50)</name>
    <name type="common">Nematode-trapping fungus</name>
    <name type="synonym">Monacrosporium haptotylum</name>
    <dbReference type="NCBI Taxonomy" id="1284197"/>
    <lineage>
        <taxon>Eukaryota</taxon>
        <taxon>Fungi</taxon>
        <taxon>Dikarya</taxon>
        <taxon>Ascomycota</taxon>
        <taxon>Pezizomycotina</taxon>
        <taxon>Orbiliomycetes</taxon>
        <taxon>Orbiliales</taxon>
        <taxon>Orbiliaceae</taxon>
        <taxon>Dactylellina</taxon>
    </lineage>
</organism>
<keyword evidence="3" id="KW-1185">Reference proteome</keyword>
<dbReference type="Pfam" id="PF02458">
    <property type="entry name" value="Transferase"/>
    <property type="match status" value="1"/>
</dbReference>
<reference evidence="2 3" key="1">
    <citation type="journal article" date="2013" name="PLoS Genet.">
        <title>Genomic mechanisms accounting for the adaptation to parasitism in nematode-trapping fungi.</title>
        <authorList>
            <person name="Meerupati T."/>
            <person name="Andersson K.M."/>
            <person name="Friman E."/>
            <person name="Kumar D."/>
            <person name="Tunlid A."/>
            <person name="Ahren D."/>
        </authorList>
    </citation>
    <scope>NUCLEOTIDE SEQUENCE [LARGE SCALE GENOMIC DNA]</scope>
    <source>
        <strain evidence="2 3">CBS 200.50</strain>
    </source>
</reference>
<dbReference type="eggNOG" id="ENOG502S6KB">
    <property type="taxonomic scope" value="Eukaryota"/>
</dbReference>
<dbReference type="OMA" id="HITSFND"/>
<protein>
    <submittedName>
        <fullName evidence="2">Uncharacterized protein</fullName>
    </submittedName>
</protein>
<dbReference type="GO" id="GO:0016747">
    <property type="term" value="F:acyltransferase activity, transferring groups other than amino-acyl groups"/>
    <property type="evidence" value="ECO:0007669"/>
    <property type="project" value="TreeGrafter"/>
</dbReference>
<dbReference type="Gene3D" id="3.30.559.10">
    <property type="entry name" value="Chloramphenicol acetyltransferase-like domain"/>
    <property type="match status" value="2"/>
</dbReference>
<gene>
    <name evidence="2" type="ORF">H072_7394</name>
</gene>
<name>S8BU94_DACHA</name>